<dbReference type="PROSITE" id="PS50110">
    <property type="entry name" value="RESPONSE_REGULATORY"/>
    <property type="match status" value="1"/>
</dbReference>
<dbReference type="Proteomes" id="UP000652430">
    <property type="component" value="Unassembled WGS sequence"/>
</dbReference>
<organism evidence="3 4">
    <name type="scientific">Sphingomonas glacialis</name>
    <dbReference type="NCBI Taxonomy" id="658225"/>
    <lineage>
        <taxon>Bacteria</taxon>
        <taxon>Pseudomonadati</taxon>
        <taxon>Pseudomonadota</taxon>
        <taxon>Alphaproteobacteria</taxon>
        <taxon>Sphingomonadales</taxon>
        <taxon>Sphingomonadaceae</taxon>
        <taxon>Sphingomonas</taxon>
    </lineage>
</organism>
<dbReference type="Gene3D" id="3.40.50.2300">
    <property type="match status" value="1"/>
</dbReference>
<evidence type="ECO:0000313" key="4">
    <source>
        <dbReference type="Proteomes" id="UP000652430"/>
    </source>
</evidence>
<feature type="modified residue" description="4-aspartylphosphate" evidence="1">
    <location>
        <position position="25"/>
    </location>
</feature>
<protein>
    <recommendedName>
        <fullName evidence="2">Response regulatory domain-containing protein</fullName>
    </recommendedName>
</protein>
<evidence type="ECO:0000259" key="2">
    <source>
        <dbReference type="PROSITE" id="PS50110"/>
    </source>
</evidence>
<dbReference type="InterPro" id="IPR001789">
    <property type="entry name" value="Sig_transdc_resp-reg_receiver"/>
</dbReference>
<accession>A0ABQ3LS60</accession>
<dbReference type="RefSeq" id="WP_189677217.1">
    <property type="nucleotide sequence ID" value="NZ_BNAQ01000006.1"/>
</dbReference>
<comment type="caution">
    <text evidence="3">The sequence shown here is derived from an EMBL/GenBank/DDBJ whole genome shotgun (WGS) entry which is preliminary data.</text>
</comment>
<name>A0ABQ3LS60_9SPHN</name>
<keyword evidence="4" id="KW-1185">Reference proteome</keyword>
<dbReference type="InterPro" id="IPR011006">
    <property type="entry name" value="CheY-like_superfamily"/>
</dbReference>
<reference evidence="4" key="1">
    <citation type="journal article" date="2019" name="Int. J. Syst. Evol. Microbiol.">
        <title>The Global Catalogue of Microorganisms (GCM) 10K type strain sequencing project: providing services to taxonomists for standard genome sequencing and annotation.</title>
        <authorList>
            <consortium name="The Broad Institute Genomics Platform"/>
            <consortium name="The Broad Institute Genome Sequencing Center for Infectious Disease"/>
            <person name="Wu L."/>
            <person name="Ma J."/>
        </authorList>
    </citation>
    <scope>NUCLEOTIDE SEQUENCE [LARGE SCALE GENOMIC DNA]</scope>
    <source>
        <strain evidence="4">CGMCC 1.8957</strain>
    </source>
</reference>
<evidence type="ECO:0000256" key="1">
    <source>
        <dbReference type="PROSITE-ProRule" id="PRU00169"/>
    </source>
</evidence>
<sequence>MIEADDGTSVLTLAQQYRPDLILLDQQLSGGADSAVLALRAAGRPVRSTAILAFTRDALAIDALASLGLDGHIAIPTTAAALIAAVEPWRPAGELAGAQRLIDTFGEASIAPMVARFGGQLADALVALGTTPSADELHRLAGIAGTLGFGRVNASWQRLAQGDAAILPIAWRDARRALAQIERDPRFAAT</sequence>
<evidence type="ECO:0000313" key="3">
    <source>
        <dbReference type="EMBL" id="GHH23203.1"/>
    </source>
</evidence>
<dbReference type="EMBL" id="BNAQ01000006">
    <property type="protein sequence ID" value="GHH23203.1"/>
    <property type="molecule type" value="Genomic_DNA"/>
</dbReference>
<gene>
    <name evidence="3" type="ORF">GCM10008023_33900</name>
</gene>
<feature type="domain" description="Response regulatory" evidence="2">
    <location>
        <begin position="1"/>
        <end position="90"/>
    </location>
</feature>
<keyword evidence="1" id="KW-0597">Phosphoprotein</keyword>
<proteinExistence type="predicted"/>
<dbReference type="SUPFAM" id="SSF52172">
    <property type="entry name" value="CheY-like"/>
    <property type="match status" value="1"/>
</dbReference>